<evidence type="ECO:0000313" key="3">
    <source>
        <dbReference type="Proteomes" id="UP000193144"/>
    </source>
</evidence>
<dbReference type="EMBL" id="MCFA01000070">
    <property type="protein sequence ID" value="ORY10614.1"/>
    <property type="molecule type" value="Genomic_DNA"/>
</dbReference>
<proteinExistence type="predicted"/>
<dbReference type="Proteomes" id="UP000193144">
    <property type="component" value="Unassembled WGS sequence"/>
</dbReference>
<comment type="caution">
    <text evidence="2">The sequence shown here is derived from an EMBL/GenBank/DDBJ whole genome shotgun (WGS) entry which is preliminary data.</text>
</comment>
<sequence length="94" mass="10631">MCSVSPHYGLDPAAIYSDRNMNHKPGSLSDHFGNRKSNPQPATLATCCDFPAAHCVGQFHKVPKQRQRQDLHSCTSRYFELNNIPKPEGYEKEQ</sequence>
<organism evidence="2 3">
    <name type="scientific">Clohesyomyces aquaticus</name>
    <dbReference type="NCBI Taxonomy" id="1231657"/>
    <lineage>
        <taxon>Eukaryota</taxon>
        <taxon>Fungi</taxon>
        <taxon>Dikarya</taxon>
        <taxon>Ascomycota</taxon>
        <taxon>Pezizomycotina</taxon>
        <taxon>Dothideomycetes</taxon>
        <taxon>Pleosporomycetidae</taxon>
        <taxon>Pleosporales</taxon>
        <taxon>Lindgomycetaceae</taxon>
        <taxon>Clohesyomyces</taxon>
    </lineage>
</organism>
<evidence type="ECO:0000313" key="2">
    <source>
        <dbReference type="EMBL" id="ORY10614.1"/>
    </source>
</evidence>
<keyword evidence="3" id="KW-1185">Reference proteome</keyword>
<evidence type="ECO:0000256" key="1">
    <source>
        <dbReference type="SAM" id="MobiDB-lite"/>
    </source>
</evidence>
<accession>A0A1Y1ZKA0</accession>
<name>A0A1Y1ZKA0_9PLEO</name>
<gene>
    <name evidence="2" type="ORF">BCR34DRAFT_343823</name>
</gene>
<dbReference type="AlphaFoldDB" id="A0A1Y1ZKA0"/>
<feature type="region of interest" description="Disordered" evidence="1">
    <location>
        <begin position="13"/>
        <end position="37"/>
    </location>
</feature>
<protein>
    <submittedName>
        <fullName evidence="2">Uncharacterized protein</fullName>
    </submittedName>
</protein>
<reference evidence="2 3" key="1">
    <citation type="submission" date="2016-07" db="EMBL/GenBank/DDBJ databases">
        <title>Pervasive Adenine N6-methylation of Active Genes in Fungi.</title>
        <authorList>
            <consortium name="DOE Joint Genome Institute"/>
            <person name="Mondo S.J."/>
            <person name="Dannebaum R.O."/>
            <person name="Kuo R.C."/>
            <person name="Labutti K."/>
            <person name="Haridas S."/>
            <person name="Kuo A."/>
            <person name="Salamov A."/>
            <person name="Ahrendt S.R."/>
            <person name="Lipzen A."/>
            <person name="Sullivan W."/>
            <person name="Andreopoulos W.B."/>
            <person name="Clum A."/>
            <person name="Lindquist E."/>
            <person name="Daum C."/>
            <person name="Ramamoorthy G.K."/>
            <person name="Gryganskyi A."/>
            <person name="Culley D."/>
            <person name="Magnuson J.K."/>
            <person name="James T.Y."/>
            <person name="O'Malley M.A."/>
            <person name="Stajich J.E."/>
            <person name="Spatafora J.W."/>
            <person name="Visel A."/>
            <person name="Grigoriev I.V."/>
        </authorList>
    </citation>
    <scope>NUCLEOTIDE SEQUENCE [LARGE SCALE GENOMIC DNA]</scope>
    <source>
        <strain evidence="2 3">CBS 115471</strain>
    </source>
</reference>